<dbReference type="InterPro" id="IPR013106">
    <property type="entry name" value="Ig_V-set"/>
</dbReference>
<reference evidence="4" key="2">
    <citation type="submission" date="2025-09" db="UniProtKB">
        <authorList>
            <consortium name="Ensembl"/>
        </authorList>
    </citation>
    <scope>IDENTIFICATION</scope>
</reference>
<dbReference type="GO" id="GO:0007166">
    <property type="term" value="P:cell surface receptor signaling pathway"/>
    <property type="evidence" value="ECO:0007669"/>
    <property type="project" value="TreeGrafter"/>
</dbReference>
<evidence type="ECO:0000313" key="5">
    <source>
        <dbReference type="Proteomes" id="UP000694523"/>
    </source>
</evidence>
<accession>A0A8C6S533</accession>
<evidence type="ECO:0000313" key="4">
    <source>
        <dbReference type="Ensembl" id="ENSNMLP00000000369.1"/>
    </source>
</evidence>
<protein>
    <recommendedName>
        <fullName evidence="3">Ig-like domain-containing protein</fullName>
    </recommendedName>
</protein>
<evidence type="ECO:0000256" key="1">
    <source>
        <dbReference type="ARBA" id="ARBA00022729"/>
    </source>
</evidence>
<keyword evidence="1" id="KW-0732">Signal</keyword>
<name>A0A8C6S533_9GOBI</name>
<feature type="domain" description="Ig-like" evidence="3">
    <location>
        <begin position="39"/>
        <end position="125"/>
    </location>
</feature>
<dbReference type="InterPro" id="IPR013783">
    <property type="entry name" value="Ig-like_fold"/>
</dbReference>
<dbReference type="InterPro" id="IPR036179">
    <property type="entry name" value="Ig-like_dom_sf"/>
</dbReference>
<dbReference type="AlphaFoldDB" id="A0A8C6S533"/>
<dbReference type="GO" id="GO:0005886">
    <property type="term" value="C:plasma membrane"/>
    <property type="evidence" value="ECO:0007669"/>
    <property type="project" value="TreeGrafter"/>
</dbReference>
<dbReference type="InterPro" id="IPR007110">
    <property type="entry name" value="Ig-like_dom"/>
</dbReference>
<organism evidence="4 5">
    <name type="scientific">Neogobius melanostomus</name>
    <name type="common">round goby</name>
    <dbReference type="NCBI Taxonomy" id="47308"/>
    <lineage>
        <taxon>Eukaryota</taxon>
        <taxon>Metazoa</taxon>
        <taxon>Chordata</taxon>
        <taxon>Craniata</taxon>
        <taxon>Vertebrata</taxon>
        <taxon>Euteleostomi</taxon>
        <taxon>Actinopterygii</taxon>
        <taxon>Neopterygii</taxon>
        <taxon>Teleostei</taxon>
        <taxon>Neoteleostei</taxon>
        <taxon>Acanthomorphata</taxon>
        <taxon>Gobiaria</taxon>
        <taxon>Gobiiformes</taxon>
        <taxon>Gobioidei</taxon>
        <taxon>Gobiidae</taxon>
        <taxon>Benthophilinae</taxon>
        <taxon>Neogobiini</taxon>
        <taxon>Neogobius</taxon>
    </lineage>
</organism>
<dbReference type="InterPro" id="IPR050413">
    <property type="entry name" value="TCR_beta_variable"/>
</dbReference>
<dbReference type="SMART" id="SM00406">
    <property type="entry name" value="IGv"/>
    <property type="match status" value="1"/>
</dbReference>
<dbReference type="Pfam" id="PF07686">
    <property type="entry name" value="V-set"/>
    <property type="match status" value="1"/>
</dbReference>
<sequence length="125" mass="13877">MTPPAGGGSTEGKSNIMQCVFLCVSFASVTQTDILWESEGENATMHCSHTYGALYYQMYWYRQRPGENVRQIVFITPDTSPDFESDFKTKRFGATKLNFESGTLTVGELQPGDSGVYFCAVSETQ</sequence>
<keyword evidence="5" id="KW-1185">Reference proteome</keyword>
<dbReference type="GO" id="GO:0002376">
    <property type="term" value="P:immune system process"/>
    <property type="evidence" value="ECO:0007669"/>
    <property type="project" value="UniProtKB-KW"/>
</dbReference>
<reference evidence="4" key="1">
    <citation type="submission" date="2025-08" db="UniProtKB">
        <authorList>
            <consortium name="Ensembl"/>
        </authorList>
    </citation>
    <scope>IDENTIFICATION</scope>
</reference>
<dbReference type="SUPFAM" id="SSF48726">
    <property type="entry name" value="Immunoglobulin"/>
    <property type="match status" value="1"/>
</dbReference>
<dbReference type="Gene3D" id="2.60.40.10">
    <property type="entry name" value="Immunoglobulins"/>
    <property type="match status" value="1"/>
</dbReference>
<dbReference type="PANTHER" id="PTHR23268">
    <property type="entry name" value="T-CELL RECEPTOR BETA CHAIN"/>
    <property type="match status" value="1"/>
</dbReference>
<dbReference type="PANTHER" id="PTHR23268:SF102">
    <property type="entry name" value="IMMUNOGLOBULIN V-SET DOMAIN-CONTAINING PROTEIN"/>
    <property type="match status" value="1"/>
</dbReference>
<evidence type="ECO:0000256" key="2">
    <source>
        <dbReference type="ARBA" id="ARBA00022859"/>
    </source>
</evidence>
<dbReference type="Proteomes" id="UP000694523">
    <property type="component" value="Unplaced"/>
</dbReference>
<dbReference type="PROSITE" id="PS50835">
    <property type="entry name" value="IG_LIKE"/>
    <property type="match status" value="1"/>
</dbReference>
<proteinExistence type="predicted"/>
<evidence type="ECO:0000259" key="3">
    <source>
        <dbReference type="PROSITE" id="PS50835"/>
    </source>
</evidence>
<dbReference type="Ensembl" id="ENSNMLT00000000441.1">
    <property type="protein sequence ID" value="ENSNMLP00000000369.1"/>
    <property type="gene ID" value="ENSNMLG00000000311.1"/>
</dbReference>
<keyword evidence="2" id="KW-0391">Immunity</keyword>